<gene>
    <name evidence="2" type="ORF">SDC9_112056</name>
</gene>
<sequence length="102" mass="11218">MQIQPVALDDAVDQTGDLVGAEHGRRRRGPRVTGGAGRCRSGPTRVRSGRACHERHQQTCAEQPVTDTSWCGHTTVTSIRSWSGMRAVLQWDQQASRRRAGP</sequence>
<protein>
    <submittedName>
        <fullName evidence="2">Uncharacterized protein</fullName>
    </submittedName>
</protein>
<organism evidence="2">
    <name type="scientific">bioreactor metagenome</name>
    <dbReference type="NCBI Taxonomy" id="1076179"/>
    <lineage>
        <taxon>unclassified sequences</taxon>
        <taxon>metagenomes</taxon>
        <taxon>ecological metagenomes</taxon>
    </lineage>
</organism>
<accession>A0A645BTN2</accession>
<name>A0A645BTN2_9ZZZZ</name>
<evidence type="ECO:0000256" key="1">
    <source>
        <dbReference type="SAM" id="MobiDB-lite"/>
    </source>
</evidence>
<proteinExistence type="predicted"/>
<reference evidence="2" key="1">
    <citation type="submission" date="2019-08" db="EMBL/GenBank/DDBJ databases">
        <authorList>
            <person name="Kucharzyk K."/>
            <person name="Murdoch R.W."/>
            <person name="Higgins S."/>
            <person name="Loffler F."/>
        </authorList>
    </citation>
    <scope>NUCLEOTIDE SEQUENCE</scope>
</reference>
<comment type="caution">
    <text evidence="2">The sequence shown here is derived from an EMBL/GenBank/DDBJ whole genome shotgun (WGS) entry which is preliminary data.</text>
</comment>
<dbReference type="EMBL" id="VSSQ01020367">
    <property type="protein sequence ID" value="MPM65164.1"/>
    <property type="molecule type" value="Genomic_DNA"/>
</dbReference>
<feature type="region of interest" description="Disordered" evidence="1">
    <location>
        <begin position="1"/>
        <end position="46"/>
    </location>
</feature>
<evidence type="ECO:0000313" key="2">
    <source>
        <dbReference type="EMBL" id="MPM65164.1"/>
    </source>
</evidence>
<dbReference type="AlphaFoldDB" id="A0A645BTN2"/>